<reference evidence="4" key="1">
    <citation type="journal article" date="2019" name="Mol. Biol. Evol.">
        <title>Blast fungal genomes show frequent chromosomal changes, gene gains and losses, and effector gene turnover.</title>
        <authorList>
            <person name="Gomez Luciano L.B."/>
            <person name="Jason Tsai I."/>
            <person name="Chuma I."/>
            <person name="Tosa Y."/>
            <person name="Chen Y.H."/>
            <person name="Li J.Y."/>
            <person name="Li M.Y."/>
            <person name="Jade Lu M.Y."/>
            <person name="Nakayashiki H."/>
            <person name="Li W.H."/>
        </authorList>
    </citation>
    <scope>NUCLEOTIDE SEQUENCE</scope>
    <source>
        <strain evidence="4">NI907</strain>
    </source>
</reference>
<feature type="compositionally biased region" description="Low complexity" evidence="2">
    <location>
        <begin position="831"/>
        <end position="857"/>
    </location>
</feature>
<feature type="compositionally biased region" description="Acidic residues" evidence="2">
    <location>
        <begin position="940"/>
        <end position="980"/>
    </location>
</feature>
<feature type="region of interest" description="Disordered" evidence="2">
    <location>
        <begin position="27"/>
        <end position="48"/>
    </location>
</feature>
<evidence type="ECO:0000313" key="4">
    <source>
        <dbReference type="RefSeq" id="XP_030977443.1"/>
    </source>
</evidence>
<keyword evidence="1" id="KW-0175">Coiled coil</keyword>
<name>A0A6P8ARA8_PYRGI</name>
<accession>A0A6P8ARA8</accession>
<proteinExistence type="predicted"/>
<dbReference type="AlphaFoldDB" id="A0A6P8ARA8"/>
<feature type="compositionally biased region" description="Polar residues" evidence="2">
    <location>
        <begin position="721"/>
        <end position="735"/>
    </location>
</feature>
<organism evidence="3 4">
    <name type="scientific">Pyricularia grisea</name>
    <name type="common">Crabgrass-specific blast fungus</name>
    <name type="synonym">Magnaporthe grisea</name>
    <dbReference type="NCBI Taxonomy" id="148305"/>
    <lineage>
        <taxon>Eukaryota</taxon>
        <taxon>Fungi</taxon>
        <taxon>Dikarya</taxon>
        <taxon>Ascomycota</taxon>
        <taxon>Pezizomycotina</taxon>
        <taxon>Sordariomycetes</taxon>
        <taxon>Sordariomycetidae</taxon>
        <taxon>Magnaporthales</taxon>
        <taxon>Pyriculariaceae</taxon>
        <taxon>Pyricularia</taxon>
    </lineage>
</organism>
<feature type="region of interest" description="Disordered" evidence="2">
    <location>
        <begin position="264"/>
        <end position="310"/>
    </location>
</feature>
<feature type="compositionally biased region" description="Acidic residues" evidence="2">
    <location>
        <begin position="1013"/>
        <end position="1023"/>
    </location>
</feature>
<feature type="region of interest" description="Disordered" evidence="2">
    <location>
        <begin position="817"/>
        <end position="1023"/>
    </location>
</feature>
<dbReference type="RefSeq" id="XP_030977443.1">
    <property type="nucleotide sequence ID" value="XM_031129659.1"/>
</dbReference>
<sequence>MAAPPYDTNHFPNTALLFDIYTDGAVQQSHTPAPAPASTPGPTPANLPRGPCGFVDLTPGANGARCGCRRFWSRPHNHMLPSADQPFWCMCSHHACYHEDAQIAQTPPVQTPIVAAHPLDRDLFGGQENERPRVNREPLTPVQDMAAFQIPGGQTLDWPGLSLGDSSFKPDLAVVTALPPPSSHAHLATQASGHGRDASLPDTLPWTNLPAPNSGGHGLPPIPSQCLFNTQSFSTASSQAGYLRPFGGKGIHTLDVKATSTPNDNCAPVHGSHGTDPDATVPNTQASSPMEPIPMPSAPTPRGASTQDTNVAPSTIQQHGFNEDAFRTLKDAVQDHGHRLDKLENQSFSVVGHDDCHEKYDQTDLKVIELESRVEEVEKRLNDDNSTVVSSIRGTVSGIGTSSATQAFSQSEIHSQLQQLQAQVNRLQASSLPTYSSPWDVEVVVIPFPLKGIWMPGHEFSSQRSTNVTDTAPWDTLVDEWTQLPNTHSRQTPDPTSSLVANWLDQSASSAWLLPRACAPGRMIDERLRSRGLIKTVSVKGSDARSVHLAITAAFHGFFKAMRVETASHRSSPITSAMFDKFLGLSLPWVPLRKIHKDSRLRFLSPAEMLTPTLWDAAFLMSSVVMKATGLHRLYVTQPEAYVQDKISRDSGSGWTWQRLRELAPALPDSQSSSASTVDAEEDEQCWKWNDRLDELPTVETSREQAAAANRSRSTAASSSQVFYTAQSPATTQAKSPVMLRERRGPRPPHLRTASMPQAAPALSSPAGQPAVGRVASYTAITSKSSPYNQRPSPLVTRPSPRLPIMRHVASEAAMISTVGAVKRRSGSGRGNSRSPSIRPRNTPRRSTNSIRSRSTSVALRDVSVAPEDHRMRGTTPMCYATPYSTAPVDTTRAPIEGPSSTGNSGRRISNPDENMDYEEYGGSSDLYTDQEMTNQGLYEEFDDDDNDDDDDDDADPDFDVYQDYTNDMDDDSNPSDDSGDFGRSEHSSAESQEQLNAQVLPEDEVWPGIEDNMSDGENIDPESQDIDIQDAASDISSQPSEYPSTHRAWQEQGAVGGQGLNGNDATGFRIHEDDEDNENAAMPGAGFATRW</sequence>
<evidence type="ECO:0000313" key="3">
    <source>
        <dbReference type="Proteomes" id="UP000515153"/>
    </source>
</evidence>
<evidence type="ECO:0000256" key="2">
    <source>
        <dbReference type="SAM" id="MobiDB-lite"/>
    </source>
</evidence>
<reference evidence="4" key="2">
    <citation type="submission" date="2019-10" db="EMBL/GenBank/DDBJ databases">
        <authorList>
            <consortium name="NCBI Genome Project"/>
        </authorList>
    </citation>
    <scope>NUCLEOTIDE SEQUENCE</scope>
    <source>
        <strain evidence="4">NI907</strain>
    </source>
</reference>
<feature type="compositionally biased region" description="Low complexity" evidence="2">
    <location>
        <begin position="706"/>
        <end position="720"/>
    </location>
</feature>
<gene>
    <name evidence="4" type="ORF">PgNI_09677</name>
</gene>
<reference evidence="4" key="3">
    <citation type="submission" date="2025-08" db="UniProtKB">
        <authorList>
            <consortium name="RefSeq"/>
        </authorList>
    </citation>
    <scope>IDENTIFICATION</scope>
    <source>
        <strain evidence="4">NI907</strain>
    </source>
</reference>
<dbReference type="GeneID" id="41964567"/>
<protein>
    <submittedName>
        <fullName evidence="4">Uncharacterized protein</fullName>
    </submittedName>
</protein>
<evidence type="ECO:0000256" key="1">
    <source>
        <dbReference type="SAM" id="Coils"/>
    </source>
</evidence>
<keyword evidence="3" id="KW-1185">Reference proteome</keyword>
<dbReference type="Proteomes" id="UP000515153">
    <property type="component" value="Unplaced"/>
</dbReference>
<feature type="compositionally biased region" description="Pro residues" evidence="2">
    <location>
        <begin position="33"/>
        <end position="45"/>
    </location>
</feature>
<dbReference type="KEGG" id="pgri:PgNI_09677"/>
<feature type="region of interest" description="Disordered" evidence="2">
    <location>
        <begin position="701"/>
        <end position="771"/>
    </location>
</feature>
<feature type="coiled-coil region" evidence="1">
    <location>
        <begin position="326"/>
        <end position="430"/>
    </location>
</feature>
<feature type="compositionally biased region" description="Polar residues" evidence="2">
    <location>
        <begin position="899"/>
        <end position="908"/>
    </location>
</feature>
<feature type="compositionally biased region" description="Polar residues" evidence="2">
    <location>
        <begin position="926"/>
        <end position="937"/>
    </location>
</feature>
<feature type="region of interest" description="Disordered" evidence="2">
    <location>
        <begin position="1055"/>
        <end position="1092"/>
    </location>
</feature>